<evidence type="ECO:0000313" key="3">
    <source>
        <dbReference type="Proteomes" id="UP001232445"/>
    </source>
</evidence>
<dbReference type="InterPro" id="IPR036291">
    <property type="entry name" value="NAD(P)-bd_dom_sf"/>
</dbReference>
<dbReference type="PRINTS" id="PR00081">
    <property type="entry name" value="GDHRDH"/>
</dbReference>
<dbReference type="Gene3D" id="3.40.50.720">
    <property type="entry name" value="NAD(P)-binding Rossmann-like Domain"/>
    <property type="match status" value="1"/>
</dbReference>
<dbReference type="InterPro" id="IPR002347">
    <property type="entry name" value="SDR_fam"/>
</dbReference>
<proteinExistence type="inferred from homology"/>
<dbReference type="CDD" id="cd05233">
    <property type="entry name" value="SDR_c"/>
    <property type="match status" value="1"/>
</dbReference>
<dbReference type="NCBIfam" id="NF009466">
    <property type="entry name" value="PRK12826.1-2"/>
    <property type="match status" value="1"/>
</dbReference>
<dbReference type="PANTHER" id="PTHR42879:SF2">
    <property type="entry name" value="3-OXOACYL-[ACYL-CARRIER-PROTEIN] REDUCTASE FABG"/>
    <property type="match status" value="1"/>
</dbReference>
<reference evidence="2 3" key="1">
    <citation type="submission" date="2023-07" db="EMBL/GenBank/DDBJ databases">
        <title>Genomic Encyclopedia of Type Strains, Phase IV (KMG-IV): sequencing the most valuable type-strain genomes for metagenomic binning, comparative biology and taxonomic classification.</title>
        <authorList>
            <person name="Goeker M."/>
        </authorList>
    </citation>
    <scope>NUCLEOTIDE SEQUENCE [LARGE SCALE GENOMIC DNA]</scope>
    <source>
        <strain evidence="2 3">DSM 17740</strain>
    </source>
</reference>
<organism evidence="2 3">
    <name type="scientific">Caldalkalibacillus uzonensis</name>
    <dbReference type="NCBI Taxonomy" id="353224"/>
    <lineage>
        <taxon>Bacteria</taxon>
        <taxon>Bacillati</taxon>
        <taxon>Bacillota</taxon>
        <taxon>Bacilli</taxon>
        <taxon>Bacillales</taxon>
        <taxon>Bacillaceae</taxon>
        <taxon>Caldalkalibacillus</taxon>
    </lineage>
</organism>
<dbReference type="Pfam" id="PF13561">
    <property type="entry name" value="adh_short_C2"/>
    <property type="match status" value="1"/>
</dbReference>
<dbReference type="NCBIfam" id="NF005559">
    <property type="entry name" value="PRK07231.1"/>
    <property type="match status" value="1"/>
</dbReference>
<dbReference type="PRINTS" id="PR00080">
    <property type="entry name" value="SDRFAMILY"/>
</dbReference>
<dbReference type="InterPro" id="IPR050259">
    <property type="entry name" value="SDR"/>
</dbReference>
<dbReference type="SUPFAM" id="SSF51735">
    <property type="entry name" value="NAD(P)-binding Rossmann-fold domains"/>
    <property type="match status" value="1"/>
</dbReference>
<dbReference type="PANTHER" id="PTHR42879">
    <property type="entry name" value="3-OXOACYL-(ACYL-CARRIER-PROTEIN) REDUCTASE"/>
    <property type="match status" value="1"/>
</dbReference>
<dbReference type="PROSITE" id="PS00061">
    <property type="entry name" value="ADH_SHORT"/>
    <property type="match status" value="1"/>
</dbReference>
<evidence type="ECO:0000256" key="1">
    <source>
        <dbReference type="ARBA" id="ARBA00006484"/>
    </source>
</evidence>
<evidence type="ECO:0000313" key="2">
    <source>
        <dbReference type="EMBL" id="MDQ0339963.1"/>
    </source>
</evidence>
<dbReference type="InterPro" id="IPR020904">
    <property type="entry name" value="Sc_DH/Rdtase_CS"/>
</dbReference>
<keyword evidence="3" id="KW-1185">Reference proteome</keyword>
<keyword evidence="2" id="KW-0560">Oxidoreductase</keyword>
<sequence length="253" mass="27530">MMRLKGKVCVVTGSSMGIGETIAERFAQEGAKVVVNSRSEERAQKTASRLKEMGYDVTPIAADMSIKQQADMLVEKTVEQYGKIDVFVNNAGINRIAPSLELSEEDWRAVIDTNLTGVFFGSQAAGKYMQDRGGSIINMTSIFGQVCVPMRAAYSSAKHGIIGLTKVLAVEWAEKNIRVNAVAPAYIKTPLDETDQETGGYDDSDVIRRTPLRRFGSTKEVADVCLFLASDEASYVTGSVYNVDGGWVAYGGW</sequence>
<protein>
    <submittedName>
        <fullName evidence="2">3-oxoacyl-[acyl-carrier protein] reductase</fullName>
        <ecNumber evidence="2">1.1.1.100</ecNumber>
    </submittedName>
</protein>
<dbReference type="EMBL" id="JAUSUQ010000010">
    <property type="protein sequence ID" value="MDQ0339963.1"/>
    <property type="molecule type" value="Genomic_DNA"/>
</dbReference>
<gene>
    <name evidence="2" type="ORF">J2S00_002758</name>
</gene>
<dbReference type="Proteomes" id="UP001232445">
    <property type="component" value="Unassembled WGS sequence"/>
</dbReference>
<name>A0ABU0CV57_9BACI</name>
<comment type="caution">
    <text evidence="2">The sequence shown here is derived from an EMBL/GenBank/DDBJ whole genome shotgun (WGS) entry which is preliminary data.</text>
</comment>
<dbReference type="GO" id="GO:0004316">
    <property type="term" value="F:3-oxoacyl-[acyl-carrier-protein] reductase (NADPH) activity"/>
    <property type="evidence" value="ECO:0007669"/>
    <property type="project" value="UniProtKB-EC"/>
</dbReference>
<comment type="similarity">
    <text evidence="1">Belongs to the short-chain dehydrogenases/reductases (SDR) family.</text>
</comment>
<accession>A0ABU0CV57</accession>
<dbReference type="EC" id="1.1.1.100" evidence="2"/>